<accession>A0A9P6GQQ7</accession>
<dbReference type="PANTHER" id="PTHR45348">
    <property type="entry name" value="HYPOTHETICAL OXIDOREDUCTASE (EUROFUNG)"/>
    <property type="match status" value="1"/>
</dbReference>
<dbReference type="OrthoDB" id="9992527at2759"/>
<gene>
    <name evidence="3" type="ORF">PMIN01_02448</name>
</gene>
<reference evidence="3" key="1">
    <citation type="journal article" date="2020" name="Mol. Plant Microbe Interact.">
        <title>Genome Sequence of the Biocontrol Agent Coniothyrium minitans strain Conio (IMI 134523).</title>
        <authorList>
            <person name="Patel D."/>
            <person name="Shittu T.A."/>
            <person name="Baroncelli R."/>
            <person name="Muthumeenakshi S."/>
            <person name="Osborne T.H."/>
            <person name="Janganan T.K."/>
            <person name="Sreenivasaprasad S."/>
        </authorList>
    </citation>
    <scope>NUCLEOTIDE SEQUENCE</scope>
    <source>
        <strain evidence="3">Conio</strain>
    </source>
</reference>
<dbReference type="Pfam" id="PF00107">
    <property type="entry name" value="ADH_zinc_N"/>
    <property type="match status" value="1"/>
</dbReference>
<keyword evidence="4" id="KW-1185">Reference proteome</keyword>
<dbReference type="AlphaFoldDB" id="A0A9P6GQQ7"/>
<protein>
    <submittedName>
        <fullName evidence="3">Zinc-binding dehydrogenase</fullName>
    </submittedName>
</protein>
<dbReference type="PANTHER" id="PTHR45348:SF3">
    <property type="entry name" value="ENOYL REDUCTASE (ER) DOMAIN-CONTAINING PROTEIN"/>
    <property type="match status" value="1"/>
</dbReference>
<dbReference type="GO" id="GO:0016651">
    <property type="term" value="F:oxidoreductase activity, acting on NAD(P)H"/>
    <property type="evidence" value="ECO:0007669"/>
    <property type="project" value="InterPro"/>
</dbReference>
<organism evidence="3 4">
    <name type="scientific">Paraphaeosphaeria minitans</name>
    <dbReference type="NCBI Taxonomy" id="565426"/>
    <lineage>
        <taxon>Eukaryota</taxon>
        <taxon>Fungi</taxon>
        <taxon>Dikarya</taxon>
        <taxon>Ascomycota</taxon>
        <taxon>Pezizomycotina</taxon>
        <taxon>Dothideomycetes</taxon>
        <taxon>Pleosporomycetidae</taxon>
        <taxon>Pleosporales</taxon>
        <taxon>Massarineae</taxon>
        <taxon>Didymosphaeriaceae</taxon>
        <taxon>Paraphaeosphaeria</taxon>
    </lineage>
</organism>
<name>A0A9P6GQQ7_9PLEO</name>
<evidence type="ECO:0000256" key="1">
    <source>
        <dbReference type="ARBA" id="ARBA00023002"/>
    </source>
</evidence>
<dbReference type="Proteomes" id="UP000756921">
    <property type="component" value="Unassembled WGS sequence"/>
</dbReference>
<dbReference type="Gene3D" id="3.40.50.720">
    <property type="entry name" value="NAD(P)-binding Rossmann-like Domain"/>
    <property type="match status" value="1"/>
</dbReference>
<proteinExistence type="predicted"/>
<evidence type="ECO:0000259" key="2">
    <source>
        <dbReference type="Pfam" id="PF00107"/>
    </source>
</evidence>
<evidence type="ECO:0000313" key="4">
    <source>
        <dbReference type="Proteomes" id="UP000756921"/>
    </source>
</evidence>
<comment type="caution">
    <text evidence="3">The sequence shown here is derived from an EMBL/GenBank/DDBJ whole genome shotgun (WGS) entry which is preliminary data.</text>
</comment>
<dbReference type="InterPro" id="IPR036291">
    <property type="entry name" value="NAD(P)-bd_dom_sf"/>
</dbReference>
<evidence type="ECO:0000313" key="3">
    <source>
        <dbReference type="EMBL" id="KAF9739814.1"/>
    </source>
</evidence>
<keyword evidence="1" id="KW-0560">Oxidoreductase</keyword>
<dbReference type="InterPro" id="IPR047122">
    <property type="entry name" value="Trans-enoyl_RdTase-like"/>
</dbReference>
<dbReference type="EMBL" id="WJXW01000002">
    <property type="protein sequence ID" value="KAF9739814.1"/>
    <property type="molecule type" value="Genomic_DNA"/>
</dbReference>
<dbReference type="InterPro" id="IPR013149">
    <property type="entry name" value="ADH-like_C"/>
</dbReference>
<dbReference type="SUPFAM" id="SSF51735">
    <property type="entry name" value="NAD(P)-binding Rossmann-fold domains"/>
    <property type="match status" value="1"/>
</dbReference>
<feature type="domain" description="Alcohol dehydrogenase-like C-terminal" evidence="2">
    <location>
        <begin position="17"/>
        <end position="97"/>
    </location>
</feature>
<sequence length="111" mass="11576">MTEAKGVCTIECGVSSVGVYAVQVLRFYGYTNIIAVASAKHHAQLKARGAKHVFDYNDPDVVSQIFATGEATGGISKVLDCIGSQNGSIALISQIAQVGAKVAVLIPVIVR</sequence>